<evidence type="ECO:0000313" key="2">
    <source>
        <dbReference type="Proteomes" id="UP000828390"/>
    </source>
</evidence>
<protein>
    <submittedName>
        <fullName evidence="1">Uncharacterized protein</fullName>
    </submittedName>
</protein>
<sequence>MEGKKVTEVPRLGYCRGNRVPIHHLRSYHIRWCGVTVVVRQCPTMSHLTIRKKQQTSREIIKHIRDCAKHFLAR</sequence>
<reference evidence="1" key="1">
    <citation type="journal article" date="2019" name="bioRxiv">
        <title>The Genome of the Zebra Mussel, Dreissena polymorpha: A Resource for Invasive Species Research.</title>
        <authorList>
            <person name="McCartney M.A."/>
            <person name="Auch B."/>
            <person name="Kono T."/>
            <person name="Mallez S."/>
            <person name="Zhang Y."/>
            <person name="Obille A."/>
            <person name="Becker A."/>
            <person name="Abrahante J.E."/>
            <person name="Garbe J."/>
            <person name="Badalamenti J.P."/>
            <person name="Herman A."/>
            <person name="Mangelson H."/>
            <person name="Liachko I."/>
            <person name="Sullivan S."/>
            <person name="Sone E.D."/>
            <person name="Koren S."/>
            <person name="Silverstein K.A.T."/>
            <person name="Beckman K.B."/>
            <person name="Gohl D.M."/>
        </authorList>
    </citation>
    <scope>NUCLEOTIDE SEQUENCE</scope>
    <source>
        <strain evidence="1">Duluth1</strain>
        <tissue evidence="1">Whole animal</tissue>
    </source>
</reference>
<proteinExistence type="predicted"/>
<gene>
    <name evidence="1" type="ORF">DPMN_152262</name>
</gene>
<organism evidence="1 2">
    <name type="scientific">Dreissena polymorpha</name>
    <name type="common">Zebra mussel</name>
    <name type="synonym">Mytilus polymorpha</name>
    <dbReference type="NCBI Taxonomy" id="45954"/>
    <lineage>
        <taxon>Eukaryota</taxon>
        <taxon>Metazoa</taxon>
        <taxon>Spiralia</taxon>
        <taxon>Lophotrochozoa</taxon>
        <taxon>Mollusca</taxon>
        <taxon>Bivalvia</taxon>
        <taxon>Autobranchia</taxon>
        <taxon>Heteroconchia</taxon>
        <taxon>Euheterodonta</taxon>
        <taxon>Imparidentia</taxon>
        <taxon>Neoheterodontei</taxon>
        <taxon>Myida</taxon>
        <taxon>Dreissenoidea</taxon>
        <taxon>Dreissenidae</taxon>
        <taxon>Dreissena</taxon>
    </lineage>
</organism>
<dbReference type="AlphaFoldDB" id="A0A9D4FLH5"/>
<reference evidence="1" key="2">
    <citation type="submission" date="2020-11" db="EMBL/GenBank/DDBJ databases">
        <authorList>
            <person name="McCartney M.A."/>
            <person name="Auch B."/>
            <person name="Kono T."/>
            <person name="Mallez S."/>
            <person name="Becker A."/>
            <person name="Gohl D.M."/>
            <person name="Silverstein K.A.T."/>
            <person name="Koren S."/>
            <person name="Bechman K.B."/>
            <person name="Herman A."/>
            <person name="Abrahante J.E."/>
            <person name="Garbe J."/>
        </authorList>
    </citation>
    <scope>NUCLEOTIDE SEQUENCE</scope>
    <source>
        <strain evidence="1">Duluth1</strain>
        <tissue evidence="1">Whole animal</tissue>
    </source>
</reference>
<evidence type="ECO:0000313" key="1">
    <source>
        <dbReference type="EMBL" id="KAH3798660.1"/>
    </source>
</evidence>
<dbReference type="EMBL" id="JAIWYP010000007">
    <property type="protein sequence ID" value="KAH3798660.1"/>
    <property type="molecule type" value="Genomic_DNA"/>
</dbReference>
<dbReference type="Proteomes" id="UP000828390">
    <property type="component" value="Unassembled WGS sequence"/>
</dbReference>
<comment type="caution">
    <text evidence="1">The sequence shown here is derived from an EMBL/GenBank/DDBJ whole genome shotgun (WGS) entry which is preliminary data.</text>
</comment>
<keyword evidence="2" id="KW-1185">Reference proteome</keyword>
<accession>A0A9D4FLH5</accession>
<name>A0A9D4FLH5_DREPO</name>